<dbReference type="AlphaFoldDB" id="A0A6N9Q7B9"/>
<evidence type="ECO:0000256" key="4">
    <source>
        <dbReference type="ARBA" id="ARBA00022898"/>
    </source>
</evidence>
<dbReference type="Gene3D" id="3.90.1150.10">
    <property type="entry name" value="Aspartate Aminotransferase, domain 1"/>
    <property type="match status" value="1"/>
</dbReference>
<evidence type="ECO:0000256" key="7">
    <source>
        <dbReference type="RuleBase" id="RU000382"/>
    </source>
</evidence>
<name>A0A6N9Q7B9_9BACL</name>
<keyword evidence="5 7" id="KW-0456">Lyase</keyword>
<dbReference type="GO" id="GO:0004058">
    <property type="term" value="F:aromatic-L-amino-acid decarboxylase activity"/>
    <property type="evidence" value="ECO:0007669"/>
    <property type="project" value="UniProtKB-ARBA"/>
</dbReference>
<keyword evidence="9" id="KW-1185">Reference proteome</keyword>
<dbReference type="InterPro" id="IPR015421">
    <property type="entry name" value="PyrdxlP-dep_Trfase_major"/>
</dbReference>
<keyword evidence="4 6" id="KW-0663">Pyridoxal phosphate</keyword>
<reference evidence="8 9" key="1">
    <citation type="submission" date="2019-01" db="EMBL/GenBank/DDBJ databases">
        <title>Chengkuizengella sp. nov., isolated from deep-sea sediment of East Pacific Ocean.</title>
        <authorList>
            <person name="Yang J."/>
            <person name="Lai Q."/>
            <person name="Shao Z."/>
        </authorList>
    </citation>
    <scope>NUCLEOTIDE SEQUENCE [LARGE SCALE GENOMIC DNA]</scope>
    <source>
        <strain evidence="8 9">YPA3-1-1</strain>
    </source>
</reference>
<dbReference type="Gene3D" id="3.40.640.10">
    <property type="entry name" value="Type I PLP-dependent aspartate aminotransferase-like (Major domain)"/>
    <property type="match status" value="1"/>
</dbReference>
<gene>
    <name evidence="8" type="ORF">ERL59_17540</name>
</gene>
<protein>
    <submittedName>
        <fullName evidence="8">Amino acid decarboxylase</fullName>
    </submittedName>
</protein>
<dbReference type="Proteomes" id="UP000448943">
    <property type="component" value="Unassembled WGS sequence"/>
</dbReference>
<dbReference type="PANTHER" id="PTHR11999:SF70">
    <property type="entry name" value="MIP05841P"/>
    <property type="match status" value="1"/>
</dbReference>
<organism evidence="8 9">
    <name type="scientific">Chengkuizengella marina</name>
    <dbReference type="NCBI Taxonomy" id="2507566"/>
    <lineage>
        <taxon>Bacteria</taxon>
        <taxon>Bacillati</taxon>
        <taxon>Bacillota</taxon>
        <taxon>Bacilli</taxon>
        <taxon>Bacillales</taxon>
        <taxon>Paenibacillaceae</taxon>
        <taxon>Chengkuizengella</taxon>
    </lineage>
</organism>
<evidence type="ECO:0000256" key="1">
    <source>
        <dbReference type="ARBA" id="ARBA00001933"/>
    </source>
</evidence>
<evidence type="ECO:0000256" key="2">
    <source>
        <dbReference type="ARBA" id="ARBA00009533"/>
    </source>
</evidence>
<dbReference type="GO" id="GO:0030170">
    <property type="term" value="F:pyridoxal phosphate binding"/>
    <property type="evidence" value="ECO:0007669"/>
    <property type="project" value="InterPro"/>
</dbReference>
<evidence type="ECO:0000313" key="9">
    <source>
        <dbReference type="Proteomes" id="UP000448943"/>
    </source>
</evidence>
<dbReference type="GO" id="GO:0005737">
    <property type="term" value="C:cytoplasm"/>
    <property type="evidence" value="ECO:0007669"/>
    <property type="project" value="TreeGrafter"/>
</dbReference>
<dbReference type="GO" id="GO:0019752">
    <property type="term" value="P:carboxylic acid metabolic process"/>
    <property type="evidence" value="ECO:0007669"/>
    <property type="project" value="InterPro"/>
</dbReference>
<evidence type="ECO:0000256" key="3">
    <source>
        <dbReference type="ARBA" id="ARBA00022793"/>
    </source>
</evidence>
<dbReference type="InterPro" id="IPR015424">
    <property type="entry name" value="PyrdxlP-dep_Trfase"/>
</dbReference>
<dbReference type="RefSeq" id="WP_160647568.1">
    <property type="nucleotide sequence ID" value="NZ_SIJB01000040.1"/>
</dbReference>
<proteinExistence type="inferred from homology"/>
<dbReference type="InterPro" id="IPR002129">
    <property type="entry name" value="PyrdxlP-dep_de-COase"/>
</dbReference>
<dbReference type="PRINTS" id="PR00800">
    <property type="entry name" value="YHDCRBOXLASE"/>
</dbReference>
<dbReference type="EMBL" id="SIJB01000040">
    <property type="protein sequence ID" value="NBI30757.1"/>
    <property type="molecule type" value="Genomic_DNA"/>
</dbReference>
<dbReference type="Pfam" id="PF00282">
    <property type="entry name" value="Pyridoxal_deC"/>
    <property type="match status" value="1"/>
</dbReference>
<evidence type="ECO:0000256" key="5">
    <source>
        <dbReference type="ARBA" id="ARBA00023239"/>
    </source>
</evidence>
<dbReference type="SUPFAM" id="SSF53383">
    <property type="entry name" value="PLP-dependent transferases"/>
    <property type="match status" value="1"/>
</dbReference>
<evidence type="ECO:0000256" key="6">
    <source>
        <dbReference type="PIRSR" id="PIRSR602129-50"/>
    </source>
</evidence>
<feature type="modified residue" description="N6-(pyridoxal phosphate)lysine" evidence="6">
    <location>
        <position position="308"/>
    </location>
</feature>
<comment type="cofactor">
    <cofactor evidence="1 6 7">
        <name>pyridoxal 5'-phosphate</name>
        <dbReference type="ChEBI" id="CHEBI:597326"/>
    </cofactor>
</comment>
<evidence type="ECO:0000313" key="8">
    <source>
        <dbReference type="EMBL" id="NBI30757.1"/>
    </source>
</evidence>
<sequence length="509" mass="57625">MKPDNENLNLGDWAPHEFEEQGQKLIQLIREYFENIRETPVSTDITPKELLNMLDGPIPNKAESFDLTLDETWEKIIPHLTHWNHPSFHAYFSITASFPGILADLLISSLNVNAMVWKASPAASALEKIVLRWITEMVGYDPSSDGVLINNASLATFYALVAARDALTDLEVRTKGLTGRVLPTLRIYTSDQAHSSVDKAAIALGIGTDHAVRIPTDEYYQMIPEELEKVILSDLEKGFRPMAVVATVGTTATGSVDPLSSISDICKKHGIWLHIDAAYGGFWNVVPEIKNKSEDLQLGDSIVVNPHKCLYTPLEVTAMFCRRQGALSNSFRLVPEYLQTENEDGSIDYMDFSLQLGRSFRSLKLWWIIRSFGLEGLTSRMRRSIQLAEWLEKEVNLHPDFECVTTSHFPLLCIRYVPEHLQNIWTELKLDENEESKKYLDKLNAQIMQKLNQSGLVYLSHAVIREGYVIRISIGNIKQNLDDIKTLWDTIQKIAKEVNQDSPSPIMLK</sequence>
<dbReference type="GO" id="GO:0006520">
    <property type="term" value="P:amino acid metabolic process"/>
    <property type="evidence" value="ECO:0007669"/>
    <property type="project" value="InterPro"/>
</dbReference>
<dbReference type="Gene3D" id="1.20.1340.10">
    <property type="entry name" value="dopa decarboxylase, N-terminal domain"/>
    <property type="match status" value="1"/>
</dbReference>
<keyword evidence="3" id="KW-0210">Decarboxylase</keyword>
<comment type="caution">
    <text evidence="8">The sequence shown here is derived from an EMBL/GenBank/DDBJ whole genome shotgun (WGS) entry which is preliminary data.</text>
</comment>
<comment type="similarity">
    <text evidence="2 7">Belongs to the group II decarboxylase family.</text>
</comment>
<dbReference type="InterPro" id="IPR015422">
    <property type="entry name" value="PyrdxlP-dep_Trfase_small"/>
</dbReference>
<dbReference type="PANTHER" id="PTHR11999">
    <property type="entry name" value="GROUP II PYRIDOXAL-5-PHOSPHATE DECARBOXYLASE"/>
    <property type="match status" value="1"/>
</dbReference>
<dbReference type="OrthoDB" id="9803665at2"/>
<dbReference type="InterPro" id="IPR010977">
    <property type="entry name" value="Aromatic_deC"/>
</dbReference>
<accession>A0A6N9Q7B9</accession>